<organism evidence="1">
    <name type="scientific">marine sediment metagenome</name>
    <dbReference type="NCBI Taxonomy" id="412755"/>
    <lineage>
        <taxon>unclassified sequences</taxon>
        <taxon>metagenomes</taxon>
        <taxon>ecological metagenomes</taxon>
    </lineage>
</organism>
<dbReference type="EMBL" id="BARW01011088">
    <property type="protein sequence ID" value="GAI83999.1"/>
    <property type="molecule type" value="Genomic_DNA"/>
</dbReference>
<dbReference type="EMBL" id="BARW01002065">
    <property type="protein sequence ID" value="GAI67012.1"/>
    <property type="molecule type" value="Genomic_DNA"/>
</dbReference>
<gene>
    <name evidence="1" type="ORF">S12H4_05283</name>
    <name evidence="2" type="ORF">S12H4_06029</name>
    <name evidence="3" type="ORF">S12H4_21539</name>
</gene>
<evidence type="ECO:0000313" key="3">
    <source>
        <dbReference type="EMBL" id="GAI83999.1"/>
    </source>
</evidence>
<accession>X1Q3N0</accession>
<evidence type="ECO:0000313" key="1">
    <source>
        <dbReference type="EMBL" id="GAI63112.1"/>
    </source>
</evidence>
<dbReference type="AlphaFoldDB" id="X1Q3N0"/>
<dbReference type="EMBL" id="BARW01001727">
    <property type="protein sequence ID" value="GAI63112.1"/>
    <property type="molecule type" value="Genomic_DNA"/>
</dbReference>
<protein>
    <submittedName>
        <fullName evidence="1">Uncharacterized protein</fullName>
    </submittedName>
</protein>
<evidence type="ECO:0000313" key="2">
    <source>
        <dbReference type="EMBL" id="GAI67012.1"/>
    </source>
</evidence>
<proteinExistence type="predicted"/>
<reference evidence="1" key="1">
    <citation type="journal article" date="2014" name="Front. Microbiol.">
        <title>High frequency of phylogenetically diverse reductive dehalogenase-homologous genes in deep subseafloor sedimentary metagenomes.</title>
        <authorList>
            <person name="Kawai M."/>
            <person name="Futagami T."/>
            <person name="Toyoda A."/>
            <person name="Takaki Y."/>
            <person name="Nishi S."/>
            <person name="Hori S."/>
            <person name="Arai W."/>
            <person name="Tsubouchi T."/>
            <person name="Morono Y."/>
            <person name="Uchiyama I."/>
            <person name="Ito T."/>
            <person name="Fujiyama A."/>
            <person name="Inagaki F."/>
            <person name="Takami H."/>
        </authorList>
    </citation>
    <scope>NUCLEOTIDE SEQUENCE</scope>
    <source>
        <strain evidence="1">Expedition CK06-06</strain>
    </source>
</reference>
<name>X1Q3N0_9ZZZZ</name>
<comment type="caution">
    <text evidence="1">The sequence shown here is derived from an EMBL/GenBank/DDBJ whole genome shotgun (WGS) entry which is preliminary data.</text>
</comment>
<sequence>MPLPYTFGCNDKICRYAKCEKPERFNCEAYNWAVNKFKEYEESEEYDWLRKLRAQLKG</sequence>